<protein>
    <submittedName>
        <fullName evidence="2">VOC family protein</fullName>
    </submittedName>
</protein>
<dbReference type="RefSeq" id="WP_249738376.1">
    <property type="nucleotide sequence ID" value="NZ_JAKNCJ010000011.1"/>
</dbReference>
<dbReference type="CDD" id="cd06588">
    <property type="entry name" value="PhnB_like"/>
    <property type="match status" value="1"/>
</dbReference>
<gene>
    <name evidence="2" type="ORF">Bequi_13070</name>
</gene>
<dbReference type="InterPro" id="IPR004360">
    <property type="entry name" value="Glyas_Fos-R_dOase_dom"/>
</dbReference>
<accession>A0ABT0R333</accession>
<reference evidence="2" key="1">
    <citation type="submission" date="2022-02" db="EMBL/GenBank/DDBJ databases">
        <authorList>
            <person name="Lee M."/>
            <person name="Kim S.-J."/>
            <person name="Jung M.-Y."/>
        </authorList>
    </citation>
    <scope>NUCLEOTIDE SEQUENCE</scope>
    <source>
        <strain evidence="2">JHP9</strain>
    </source>
</reference>
<evidence type="ECO:0000259" key="1">
    <source>
        <dbReference type="Pfam" id="PF00903"/>
    </source>
</evidence>
<proteinExistence type="predicted"/>
<dbReference type="SUPFAM" id="SSF54593">
    <property type="entry name" value="Glyoxalase/Bleomycin resistance protein/Dihydroxybiphenyl dioxygenase"/>
    <property type="match status" value="1"/>
</dbReference>
<dbReference type="PANTHER" id="PTHR33990">
    <property type="entry name" value="PROTEIN YJDN-RELATED"/>
    <property type="match status" value="1"/>
</dbReference>
<comment type="caution">
    <text evidence="2">The sequence shown here is derived from an EMBL/GenBank/DDBJ whole genome shotgun (WGS) entry which is preliminary data.</text>
</comment>
<evidence type="ECO:0000313" key="3">
    <source>
        <dbReference type="Proteomes" id="UP001203761"/>
    </source>
</evidence>
<name>A0ABT0R333_9MICO</name>
<dbReference type="PANTHER" id="PTHR33990:SF1">
    <property type="entry name" value="PROTEIN YJDN"/>
    <property type="match status" value="1"/>
</dbReference>
<dbReference type="Proteomes" id="UP001203761">
    <property type="component" value="Unassembled WGS sequence"/>
</dbReference>
<feature type="domain" description="Glyoxalase/fosfomycin resistance/dioxygenase" evidence="1">
    <location>
        <begin position="11"/>
        <end position="138"/>
    </location>
</feature>
<sequence>MAPQFSPYIAFPGTAAEAFDHYRELFGGELMLTRYRDFDTSSFPFEVPGDAVAHAQLEGGLVTLAGGDSFGEGCHGAGPQPLASDVYSFLIGMEDVQEAKDLAERIIAAGGELAMPIELAPWGDHYGQVKDRYGVLFALVVPGPGHGREG</sequence>
<dbReference type="EMBL" id="JAKNCJ010000011">
    <property type="protein sequence ID" value="MCL6424296.1"/>
    <property type="molecule type" value="Genomic_DNA"/>
</dbReference>
<dbReference type="Pfam" id="PF00903">
    <property type="entry name" value="Glyoxalase"/>
    <property type="match status" value="1"/>
</dbReference>
<keyword evidence="3" id="KW-1185">Reference proteome</keyword>
<evidence type="ECO:0000313" key="2">
    <source>
        <dbReference type="EMBL" id="MCL6424296.1"/>
    </source>
</evidence>
<dbReference type="InterPro" id="IPR028973">
    <property type="entry name" value="PhnB-like"/>
</dbReference>
<organism evidence="2 3">
    <name type="scientific">Brachybacterium equifaecis</name>
    <dbReference type="NCBI Taxonomy" id="2910770"/>
    <lineage>
        <taxon>Bacteria</taxon>
        <taxon>Bacillati</taxon>
        <taxon>Actinomycetota</taxon>
        <taxon>Actinomycetes</taxon>
        <taxon>Micrococcales</taxon>
        <taxon>Dermabacteraceae</taxon>
        <taxon>Brachybacterium</taxon>
    </lineage>
</organism>
<dbReference type="InterPro" id="IPR029068">
    <property type="entry name" value="Glyas_Bleomycin-R_OHBP_Dase"/>
</dbReference>
<dbReference type="Gene3D" id="3.10.180.10">
    <property type="entry name" value="2,3-Dihydroxybiphenyl 1,2-Dioxygenase, domain 1"/>
    <property type="match status" value="1"/>
</dbReference>